<dbReference type="PaxDb" id="73239-Q7RLC1"/>
<proteinExistence type="predicted"/>
<dbReference type="InParanoid" id="Q7RLC1"/>
<reference evidence="1 2" key="1">
    <citation type="journal article" date="2002" name="Nature">
        <title>Genome sequence and comparative analysis of the model rodent malaria parasite Plasmodium yoelii yoelii.</title>
        <authorList>
            <person name="Carlton J.M."/>
            <person name="Angiuoli S.V."/>
            <person name="Suh B.B."/>
            <person name="Kooij T.W."/>
            <person name="Pertea M."/>
            <person name="Silva J.C."/>
            <person name="Ermolaeva M.D."/>
            <person name="Allen J.E."/>
            <person name="Selengut J.D."/>
            <person name="Koo H.L."/>
            <person name="Peterson J.D."/>
            <person name="Pop M."/>
            <person name="Kosack D.S."/>
            <person name="Shumway M.F."/>
            <person name="Bidwell S.L."/>
            <person name="Shallom S.J."/>
            <person name="van Aken S.E."/>
            <person name="Riedmuller S.B."/>
            <person name="Feldblyum T.V."/>
            <person name="Cho J.K."/>
            <person name="Quackenbush J."/>
            <person name="Sedegah M."/>
            <person name="Shoaibi A."/>
            <person name="Cummings L.M."/>
            <person name="Florens L."/>
            <person name="Yates J.R."/>
            <person name="Raine J.D."/>
            <person name="Sinden R.E."/>
            <person name="Harris M.A."/>
            <person name="Cunningham D.A."/>
            <person name="Preiser P.R."/>
            <person name="Bergman L.W."/>
            <person name="Vaidya A.B."/>
            <person name="van Lin L.H."/>
            <person name="Janse C.J."/>
            <person name="Waters A.P."/>
            <person name="Smith H.O."/>
            <person name="White O.R."/>
            <person name="Salzberg S.L."/>
            <person name="Venter J.C."/>
            <person name="Fraser C.M."/>
            <person name="Hoffman S.L."/>
            <person name="Gardner M.J."/>
            <person name="Carucci D.J."/>
        </authorList>
    </citation>
    <scope>NUCLEOTIDE SEQUENCE [LARGE SCALE GENOMIC DNA]</scope>
    <source>
        <strain evidence="1 2">17XNL</strain>
    </source>
</reference>
<dbReference type="AlphaFoldDB" id="Q7RLC1"/>
<keyword evidence="2" id="KW-1185">Reference proteome</keyword>
<dbReference type="EMBL" id="AABL01000723">
    <property type="protein sequence ID" value="EAA22097.1"/>
    <property type="molecule type" value="Genomic_DNA"/>
</dbReference>
<evidence type="ECO:0000313" key="2">
    <source>
        <dbReference type="Proteomes" id="UP000008553"/>
    </source>
</evidence>
<protein>
    <submittedName>
        <fullName evidence="1">Uncharacterized protein</fullName>
    </submittedName>
</protein>
<accession>Q7RLC1</accession>
<name>Q7RLC1_PLAYO</name>
<comment type="caution">
    <text evidence="1">The sequence shown here is derived from an EMBL/GenBank/DDBJ whole genome shotgun (WGS) entry which is preliminary data.</text>
</comment>
<sequence length="68" mass="8156">MANISLYWKECEKGKALFVHVINMVYNNTNLWKYDADDLYNIHVFIKNKKFDDIESKINKIGKKCRNK</sequence>
<gene>
    <name evidence="1" type="ORF">PY02625</name>
</gene>
<organism evidence="1 2">
    <name type="scientific">Plasmodium yoelii yoelii</name>
    <dbReference type="NCBI Taxonomy" id="73239"/>
    <lineage>
        <taxon>Eukaryota</taxon>
        <taxon>Sar</taxon>
        <taxon>Alveolata</taxon>
        <taxon>Apicomplexa</taxon>
        <taxon>Aconoidasida</taxon>
        <taxon>Haemosporida</taxon>
        <taxon>Plasmodiidae</taxon>
        <taxon>Plasmodium</taxon>
        <taxon>Plasmodium (Vinckeia)</taxon>
    </lineage>
</organism>
<evidence type="ECO:0000313" key="1">
    <source>
        <dbReference type="EMBL" id="EAA22097.1"/>
    </source>
</evidence>
<dbReference type="Proteomes" id="UP000008553">
    <property type="component" value="Unassembled WGS sequence"/>
</dbReference>